<evidence type="ECO:0000313" key="3">
    <source>
        <dbReference type="Proteomes" id="UP000002051"/>
    </source>
</evidence>
<dbReference type="Proteomes" id="UP000002051">
    <property type="component" value="Chromosome 2"/>
</dbReference>
<dbReference type="EnsemblPlants" id="KEH38977">
    <property type="protein sequence ID" value="KEH38977"/>
    <property type="gene ID" value="MTR_2g086273"/>
</dbReference>
<evidence type="ECO:0000313" key="1">
    <source>
        <dbReference type="EMBL" id="KEH38977.1"/>
    </source>
</evidence>
<dbReference type="HOGENOM" id="CLU_2100479_0_0_1"/>
<name>A0A072VB24_MEDTR</name>
<proteinExistence type="predicted"/>
<protein>
    <submittedName>
        <fullName evidence="1 2">Uncharacterized protein</fullName>
    </submittedName>
</protein>
<sequence length="116" mass="13517">MWNLWYIDNKLVFDVRSTREVCWQHGDDNDIMVLNMDVSALTNLDKTGYDGLVKNFEENFQFAFYDGVGLSNILHFTIPMSLELDLINPARAVFGKMPVRDLISWNSLLRELLEGW</sequence>
<accession>A0A072VB24</accession>
<reference evidence="2" key="3">
    <citation type="submission" date="2015-04" db="UniProtKB">
        <authorList>
            <consortium name="EnsemblPlants"/>
        </authorList>
    </citation>
    <scope>IDENTIFICATION</scope>
    <source>
        <strain evidence="2">cv. Jemalong A17</strain>
    </source>
</reference>
<keyword evidence="3" id="KW-1185">Reference proteome</keyword>
<evidence type="ECO:0000313" key="2">
    <source>
        <dbReference type="EnsemblPlants" id="KEH38977"/>
    </source>
</evidence>
<dbReference type="PaxDb" id="3880-AES67052"/>
<reference evidence="1 3" key="1">
    <citation type="journal article" date="2011" name="Nature">
        <title>The Medicago genome provides insight into the evolution of rhizobial symbioses.</title>
        <authorList>
            <person name="Young N.D."/>
            <person name="Debelle F."/>
            <person name="Oldroyd G.E."/>
            <person name="Geurts R."/>
            <person name="Cannon S.B."/>
            <person name="Udvardi M.K."/>
            <person name="Benedito V.A."/>
            <person name="Mayer K.F."/>
            <person name="Gouzy J."/>
            <person name="Schoof H."/>
            <person name="Van de Peer Y."/>
            <person name="Proost S."/>
            <person name="Cook D.R."/>
            <person name="Meyers B.C."/>
            <person name="Spannagl M."/>
            <person name="Cheung F."/>
            <person name="De Mita S."/>
            <person name="Krishnakumar V."/>
            <person name="Gundlach H."/>
            <person name="Zhou S."/>
            <person name="Mudge J."/>
            <person name="Bharti A.K."/>
            <person name="Murray J.D."/>
            <person name="Naoumkina M.A."/>
            <person name="Rosen B."/>
            <person name="Silverstein K.A."/>
            <person name="Tang H."/>
            <person name="Rombauts S."/>
            <person name="Zhao P.X."/>
            <person name="Zhou P."/>
            <person name="Barbe V."/>
            <person name="Bardou P."/>
            <person name="Bechner M."/>
            <person name="Bellec A."/>
            <person name="Berger A."/>
            <person name="Berges H."/>
            <person name="Bidwell S."/>
            <person name="Bisseling T."/>
            <person name="Choisne N."/>
            <person name="Couloux A."/>
            <person name="Denny R."/>
            <person name="Deshpande S."/>
            <person name="Dai X."/>
            <person name="Doyle J.J."/>
            <person name="Dudez A.M."/>
            <person name="Farmer A.D."/>
            <person name="Fouteau S."/>
            <person name="Franken C."/>
            <person name="Gibelin C."/>
            <person name="Gish J."/>
            <person name="Goldstein S."/>
            <person name="Gonzalez A.J."/>
            <person name="Green P.J."/>
            <person name="Hallab A."/>
            <person name="Hartog M."/>
            <person name="Hua A."/>
            <person name="Humphray S.J."/>
            <person name="Jeong D.H."/>
            <person name="Jing Y."/>
            <person name="Jocker A."/>
            <person name="Kenton S.M."/>
            <person name="Kim D.J."/>
            <person name="Klee K."/>
            <person name="Lai H."/>
            <person name="Lang C."/>
            <person name="Lin S."/>
            <person name="Macmil S.L."/>
            <person name="Magdelenat G."/>
            <person name="Matthews L."/>
            <person name="McCorrison J."/>
            <person name="Monaghan E.L."/>
            <person name="Mun J.H."/>
            <person name="Najar F.Z."/>
            <person name="Nicholson C."/>
            <person name="Noirot C."/>
            <person name="O'Bleness M."/>
            <person name="Paule C.R."/>
            <person name="Poulain J."/>
            <person name="Prion F."/>
            <person name="Qin B."/>
            <person name="Qu C."/>
            <person name="Retzel E.F."/>
            <person name="Riddle C."/>
            <person name="Sallet E."/>
            <person name="Samain S."/>
            <person name="Samson N."/>
            <person name="Sanders I."/>
            <person name="Saurat O."/>
            <person name="Scarpelli C."/>
            <person name="Schiex T."/>
            <person name="Segurens B."/>
            <person name="Severin A.J."/>
            <person name="Sherrier D.J."/>
            <person name="Shi R."/>
            <person name="Sims S."/>
            <person name="Singer S.R."/>
            <person name="Sinharoy S."/>
            <person name="Sterck L."/>
            <person name="Viollet A."/>
            <person name="Wang B.B."/>
            <person name="Wang K."/>
            <person name="Wang M."/>
            <person name="Wang X."/>
            <person name="Warfsmann J."/>
            <person name="Weissenbach J."/>
            <person name="White D.D."/>
            <person name="White J.D."/>
            <person name="Wiley G.B."/>
            <person name="Wincker P."/>
            <person name="Xing Y."/>
            <person name="Yang L."/>
            <person name="Yao Z."/>
            <person name="Ying F."/>
            <person name="Zhai J."/>
            <person name="Zhou L."/>
            <person name="Zuber A."/>
            <person name="Denarie J."/>
            <person name="Dixon R.A."/>
            <person name="May G.D."/>
            <person name="Schwartz D.C."/>
            <person name="Rogers J."/>
            <person name="Quetier F."/>
            <person name="Town C.D."/>
            <person name="Roe B.A."/>
        </authorList>
    </citation>
    <scope>NUCLEOTIDE SEQUENCE [LARGE SCALE GENOMIC DNA]</scope>
    <source>
        <strain evidence="1">A17</strain>
        <strain evidence="2 3">cv. Jemalong A17</strain>
    </source>
</reference>
<reference evidence="1 3" key="2">
    <citation type="journal article" date="2014" name="BMC Genomics">
        <title>An improved genome release (version Mt4.0) for the model legume Medicago truncatula.</title>
        <authorList>
            <person name="Tang H."/>
            <person name="Krishnakumar V."/>
            <person name="Bidwell S."/>
            <person name="Rosen B."/>
            <person name="Chan A."/>
            <person name="Zhou S."/>
            <person name="Gentzbittel L."/>
            <person name="Childs K.L."/>
            <person name="Yandell M."/>
            <person name="Gundlach H."/>
            <person name="Mayer K.F."/>
            <person name="Schwartz D.C."/>
            <person name="Town C.D."/>
        </authorList>
    </citation>
    <scope>GENOME REANNOTATION</scope>
    <source>
        <strain evidence="1">A17</strain>
        <strain evidence="2 3">cv. Jemalong A17</strain>
    </source>
</reference>
<dbReference type="AlphaFoldDB" id="A0A072VB24"/>
<dbReference type="EMBL" id="CM001218">
    <property type="protein sequence ID" value="KEH38977.1"/>
    <property type="molecule type" value="Genomic_DNA"/>
</dbReference>
<organism evidence="1 3">
    <name type="scientific">Medicago truncatula</name>
    <name type="common">Barrel medic</name>
    <name type="synonym">Medicago tribuloides</name>
    <dbReference type="NCBI Taxonomy" id="3880"/>
    <lineage>
        <taxon>Eukaryota</taxon>
        <taxon>Viridiplantae</taxon>
        <taxon>Streptophyta</taxon>
        <taxon>Embryophyta</taxon>
        <taxon>Tracheophyta</taxon>
        <taxon>Spermatophyta</taxon>
        <taxon>Magnoliopsida</taxon>
        <taxon>eudicotyledons</taxon>
        <taxon>Gunneridae</taxon>
        <taxon>Pentapetalae</taxon>
        <taxon>rosids</taxon>
        <taxon>fabids</taxon>
        <taxon>Fabales</taxon>
        <taxon>Fabaceae</taxon>
        <taxon>Papilionoideae</taxon>
        <taxon>50 kb inversion clade</taxon>
        <taxon>NPAAA clade</taxon>
        <taxon>Hologalegina</taxon>
        <taxon>IRL clade</taxon>
        <taxon>Trifolieae</taxon>
        <taxon>Medicago</taxon>
    </lineage>
</organism>
<gene>
    <name evidence="1" type="ordered locus">MTR_2g086273</name>
</gene>